<evidence type="ECO:0000256" key="1">
    <source>
        <dbReference type="ARBA" id="ARBA00001946"/>
    </source>
</evidence>
<dbReference type="Pfam" id="PF00990">
    <property type="entry name" value="GGDEF"/>
    <property type="match status" value="1"/>
</dbReference>
<dbReference type="PANTHER" id="PTHR46663">
    <property type="entry name" value="DIGUANYLATE CYCLASE DGCT-RELATED"/>
    <property type="match status" value="1"/>
</dbReference>
<dbReference type="Gene3D" id="3.30.70.270">
    <property type="match status" value="1"/>
</dbReference>
<evidence type="ECO:0000259" key="8">
    <source>
        <dbReference type="PROSITE" id="PS50887"/>
    </source>
</evidence>
<feature type="transmembrane region" description="Helical" evidence="6">
    <location>
        <begin position="267"/>
        <end position="287"/>
    </location>
</feature>
<evidence type="ECO:0000313" key="9">
    <source>
        <dbReference type="EMBL" id="MCW8335403.1"/>
    </source>
</evidence>
<dbReference type="GO" id="GO:0007165">
    <property type="term" value="P:signal transduction"/>
    <property type="evidence" value="ECO:0007669"/>
    <property type="project" value="UniProtKB-ARBA"/>
</dbReference>
<dbReference type="CDD" id="cd01949">
    <property type="entry name" value="GGDEF"/>
    <property type="match status" value="1"/>
</dbReference>
<comment type="subcellular location">
    <subcellularLocation>
        <location evidence="2">Membrane</location>
    </subcellularLocation>
</comment>
<evidence type="ECO:0000256" key="4">
    <source>
        <dbReference type="ARBA" id="ARBA00022989"/>
    </source>
</evidence>
<evidence type="ECO:0000313" key="10">
    <source>
        <dbReference type="Proteomes" id="UP001155586"/>
    </source>
</evidence>
<evidence type="ECO:0000256" key="6">
    <source>
        <dbReference type="SAM" id="Phobius"/>
    </source>
</evidence>
<dbReference type="InterPro" id="IPR000160">
    <property type="entry name" value="GGDEF_dom"/>
</dbReference>
<sequence length="453" mass="51486">MAYRSGKQWAVSVVFLTVIVLSIGIIELTNRNQTTFIRESLLIRAKEELSIIRSELEAAVVSDIYVANSLAAFVTVNPSGDFDNWDKMASNIIREGKHIKVIGLAPGDIIRHIYPLKGNERALNLDYRTVPAQWRSVEKAREIQEIFIAGPVSLVQGSRALIARVPIFTDPPQNTQYWGVCSVVIDLESLFQSVGIKAFEHKYHLAMKGVDSEGDSGAIFFGDQTIFDNAFSREVVRFPYGSWIIAASEKNDLLKQLPWYRTNIVRLFGYPIMALLIFSFVAIYRLYAVANKRSLHDELTKLPNRRYFMYTLEHHFDQVQHNGQKETFALLNIDLDKFKAINDLYGHAAGDKVLIACAERIKSVLRTSDVVARVGGDEFLVLLPRISNKNDVDVINIELQKAICLTPVIYEQHLISVHVSVGYAFYNKDVLDIEGMLKKADENMYEEKRRHRT</sequence>
<feature type="domain" description="CHASE" evidence="7">
    <location>
        <begin position="109"/>
        <end position="246"/>
    </location>
</feature>
<protein>
    <submittedName>
        <fullName evidence="9">Sensor domain-containing diguanylate cyclase</fullName>
    </submittedName>
</protein>
<dbReference type="InterPro" id="IPR042240">
    <property type="entry name" value="CHASE_sf"/>
</dbReference>
<dbReference type="FunFam" id="3.30.70.270:FF:000001">
    <property type="entry name" value="Diguanylate cyclase domain protein"/>
    <property type="match status" value="1"/>
</dbReference>
<dbReference type="InterPro" id="IPR006189">
    <property type="entry name" value="CHASE_dom"/>
</dbReference>
<dbReference type="AlphaFoldDB" id="A0A9X3CGI2"/>
<dbReference type="InterPro" id="IPR029787">
    <property type="entry name" value="Nucleotide_cyclase"/>
</dbReference>
<evidence type="ECO:0000256" key="2">
    <source>
        <dbReference type="ARBA" id="ARBA00004370"/>
    </source>
</evidence>
<feature type="transmembrane region" description="Helical" evidence="6">
    <location>
        <begin position="9"/>
        <end position="28"/>
    </location>
</feature>
<dbReference type="SMART" id="SM01079">
    <property type="entry name" value="CHASE"/>
    <property type="match status" value="1"/>
</dbReference>
<dbReference type="EMBL" id="JAKRRX010000111">
    <property type="protein sequence ID" value="MCW8335403.1"/>
    <property type="molecule type" value="Genomic_DNA"/>
</dbReference>
<proteinExistence type="predicted"/>
<gene>
    <name evidence="9" type="ORF">MD483_16415</name>
</gene>
<dbReference type="Gene3D" id="3.30.450.350">
    <property type="entry name" value="CHASE domain"/>
    <property type="match status" value="1"/>
</dbReference>
<dbReference type="PROSITE" id="PS50887">
    <property type="entry name" value="GGDEF"/>
    <property type="match status" value="1"/>
</dbReference>
<keyword evidence="5 6" id="KW-0472">Membrane</keyword>
<dbReference type="PANTHER" id="PTHR46663:SF2">
    <property type="entry name" value="GGDEF DOMAIN-CONTAINING PROTEIN"/>
    <property type="match status" value="1"/>
</dbReference>
<comment type="cofactor">
    <cofactor evidence="1">
        <name>Mg(2+)</name>
        <dbReference type="ChEBI" id="CHEBI:18420"/>
    </cofactor>
</comment>
<evidence type="ECO:0000259" key="7">
    <source>
        <dbReference type="PROSITE" id="PS50839"/>
    </source>
</evidence>
<dbReference type="InterPro" id="IPR043128">
    <property type="entry name" value="Rev_trsase/Diguanyl_cyclase"/>
</dbReference>
<evidence type="ECO:0000256" key="3">
    <source>
        <dbReference type="ARBA" id="ARBA00022692"/>
    </source>
</evidence>
<keyword evidence="4 6" id="KW-1133">Transmembrane helix</keyword>
<name>A0A9X3CGI2_9VIBR</name>
<dbReference type="InterPro" id="IPR052163">
    <property type="entry name" value="DGC-Regulatory_Protein"/>
</dbReference>
<dbReference type="PROSITE" id="PS50839">
    <property type="entry name" value="CHASE"/>
    <property type="match status" value="1"/>
</dbReference>
<dbReference type="GO" id="GO:0003824">
    <property type="term" value="F:catalytic activity"/>
    <property type="evidence" value="ECO:0007669"/>
    <property type="project" value="UniProtKB-ARBA"/>
</dbReference>
<dbReference type="NCBIfam" id="TIGR00254">
    <property type="entry name" value="GGDEF"/>
    <property type="match status" value="1"/>
</dbReference>
<feature type="domain" description="GGDEF" evidence="8">
    <location>
        <begin position="326"/>
        <end position="453"/>
    </location>
</feature>
<dbReference type="Pfam" id="PF03924">
    <property type="entry name" value="CHASE"/>
    <property type="match status" value="1"/>
</dbReference>
<accession>A0A9X3CGI2</accession>
<reference evidence="9" key="1">
    <citation type="submission" date="2022-02" db="EMBL/GenBank/DDBJ databases">
        <title>Vibrio sp. nov., a new bacterium isolated from Bohai sea, China.</title>
        <authorList>
            <person name="Yuan Y."/>
        </authorList>
    </citation>
    <scope>NUCLEOTIDE SEQUENCE</scope>
    <source>
        <strain evidence="9">DBSS07</strain>
    </source>
</reference>
<evidence type="ECO:0000256" key="5">
    <source>
        <dbReference type="ARBA" id="ARBA00023136"/>
    </source>
</evidence>
<dbReference type="SMART" id="SM00267">
    <property type="entry name" value="GGDEF"/>
    <property type="match status" value="1"/>
</dbReference>
<dbReference type="Proteomes" id="UP001155586">
    <property type="component" value="Unassembled WGS sequence"/>
</dbReference>
<dbReference type="RefSeq" id="WP_265688583.1">
    <property type="nucleotide sequence ID" value="NZ_JAKRRX010000111.1"/>
</dbReference>
<organism evidence="9 10">
    <name type="scientific">Vibrio paucivorans</name>
    <dbReference type="NCBI Taxonomy" id="2829489"/>
    <lineage>
        <taxon>Bacteria</taxon>
        <taxon>Pseudomonadati</taxon>
        <taxon>Pseudomonadota</taxon>
        <taxon>Gammaproteobacteria</taxon>
        <taxon>Vibrionales</taxon>
        <taxon>Vibrionaceae</taxon>
        <taxon>Vibrio</taxon>
    </lineage>
</organism>
<keyword evidence="10" id="KW-1185">Reference proteome</keyword>
<keyword evidence="3 6" id="KW-0812">Transmembrane</keyword>
<comment type="caution">
    <text evidence="9">The sequence shown here is derived from an EMBL/GenBank/DDBJ whole genome shotgun (WGS) entry which is preliminary data.</text>
</comment>
<dbReference type="SUPFAM" id="SSF55073">
    <property type="entry name" value="Nucleotide cyclase"/>
    <property type="match status" value="1"/>
</dbReference>
<dbReference type="GO" id="GO:0016020">
    <property type="term" value="C:membrane"/>
    <property type="evidence" value="ECO:0007669"/>
    <property type="project" value="UniProtKB-SubCell"/>
</dbReference>